<dbReference type="CDD" id="cd06288">
    <property type="entry name" value="PBP1_sucrose_transcription_regulator"/>
    <property type="match status" value="1"/>
</dbReference>
<dbReference type="PANTHER" id="PTHR30146:SF151">
    <property type="entry name" value="HTH-TYPE TRANSCRIPTIONAL REPRESSOR CYTR"/>
    <property type="match status" value="1"/>
</dbReference>
<dbReference type="Pfam" id="PF00356">
    <property type="entry name" value="LacI"/>
    <property type="match status" value="1"/>
</dbReference>
<dbReference type="InterPro" id="IPR001761">
    <property type="entry name" value="Peripla_BP/Lac1_sug-bd_dom"/>
</dbReference>
<dbReference type="InterPro" id="IPR028082">
    <property type="entry name" value="Peripla_BP_I"/>
</dbReference>
<dbReference type="InterPro" id="IPR010982">
    <property type="entry name" value="Lambda_DNA-bd_dom_sf"/>
</dbReference>
<dbReference type="Gene3D" id="3.40.50.2300">
    <property type="match status" value="2"/>
</dbReference>
<keyword evidence="1" id="KW-0678">Repressor</keyword>
<evidence type="ECO:0000256" key="4">
    <source>
        <dbReference type="ARBA" id="ARBA00023163"/>
    </source>
</evidence>
<evidence type="ECO:0000313" key="6">
    <source>
        <dbReference type="EMBL" id="ALZ86224.1"/>
    </source>
</evidence>
<evidence type="ECO:0000313" key="7">
    <source>
        <dbReference type="Proteomes" id="UP000064137"/>
    </source>
</evidence>
<dbReference type="OrthoDB" id="5621819at2"/>
<keyword evidence="2" id="KW-0805">Transcription regulation</keyword>
<sequence>MASVKDVARLAGVSAMTVSRALNSPDKLSAETLARIQAAIQALGYVPDLAARRTRGGHSSGKTIGVFALGTATTPFAVDLLLGLERTAREHDWNLFIVNLLDEGPRPQDLALMLAHRPDGIVFSSMHLCQVEIPAGLGERPLVLSNCHTLAADLPCYVPDDSAGQYLGMRAALARGARQPLCLNLPRHSLAWPLRQAGMLRACREAGLTAADLRQYDLSGDDAYQEIPAELERRFAADQSPPDLLVCGNDRIALVAYQWLLARGLRIPTDVAVLGYDNMVGVAELFHPPLTTVQLPHFELGRQAALHLIEARTDRGLIRLPCPLVERASL</sequence>
<evidence type="ECO:0000256" key="1">
    <source>
        <dbReference type="ARBA" id="ARBA00022491"/>
    </source>
</evidence>
<dbReference type="SUPFAM" id="SSF53822">
    <property type="entry name" value="Periplasmic binding protein-like I"/>
    <property type="match status" value="1"/>
</dbReference>
<dbReference type="Gene3D" id="1.10.260.40">
    <property type="entry name" value="lambda repressor-like DNA-binding domains"/>
    <property type="match status" value="1"/>
</dbReference>
<gene>
    <name evidence="6" type="ORF">APT59_19185</name>
</gene>
<organism evidence="6 7">
    <name type="scientific">Pseudomonas oryzihabitans</name>
    <dbReference type="NCBI Taxonomy" id="47885"/>
    <lineage>
        <taxon>Bacteria</taxon>
        <taxon>Pseudomonadati</taxon>
        <taxon>Pseudomonadota</taxon>
        <taxon>Gammaproteobacteria</taxon>
        <taxon>Pseudomonadales</taxon>
        <taxon>Pseudomonadaceae</taxon>
        <taxon>Pseudomonas</taxon>
    </lineage>
</organism>
<dbReference type="GO" id="GO:0000976">
    <property type="term" value="F:transcription cis-regulatory region binding"/>
    <property type="evidence" value="ECO:0007669"/>
    <property type="project" value="TreeGrafter"/>
</dbReference>
<dbReference type="SMART" id="SM00354">
    <property type="entry name" value="HTH_LACI"/>
    <property type="match status" value="1"/>
</dbReference>
<keyword evidence="3" id="KW-0238">DNA-binding</keyword>
<dbReference type="KEGG" id="por:APT59_19185"/>
<accession>A0A0U4VSG9</accession>
<evidence type="ECO:0000256" key="2">
    <source>
        <dbReference type="ARBA" id="ARBA00023015"/>
    </source>
</evidence>
<dbReference type="Proteomes" id="UP000064137">
    <property type="component" value="Chromosome"/>
</dbReference>
<proteinExistence type="predicted"/>
<dbReference type="SUPFAM" id="SSF47413">
    <property type="entry name" value="lambda repressor-like DNA-binding domains"/>
    <property type="match status" value="1"/>
</dbReference>
<dbReference type="RefSeq" id="WP_059316325.1">
    <property type="nucleotide sequence ID" value="NZ_CP013987.1"/>
</dbReference>
<protein>
    <submittedName>
        <fullName evidence="6">Transcriptional regulator</fullName>
    </submittedName>
</protein>
<dbReference type="GO" id="GO:0003700">
    <property type="term" value="F:DNA-binding transcription factor activity"/>
    <property type="evidence" value="ECO:0007669"/>
    <property type="project" value="TreeGrafter"/>
</dbReference>
<dbReference type="PROSITE" id="PS50932">
    <property type="entry name" value="HTH_LACI_2"/>
    <property type="match status" value="1"/>
</dbReference>
<name>A0A0U4VSG9_9PSED</name>
<dbReference type="PRINTS" id="PR00036">
    <property type="entry name" value="HTHLACI"/>
</dbReference>
<dbReference type="PROSITE" id="PS00356">
    <property type="entry name" value="HTH_LACI_1"/>
    <property type="match status" value="1"/>
</dbReference>
<feature type="domain" description="HTH lacI-type" evidence="5">
    <location>
        <begin position="2"/>
        <end position="56"/>
    </location>
</feature>
<evidence type="ECO:0000259" key="5">
    <source>
        <dbReference type="PROSITE" id="PS50932"/>
    </source>
</evidence>
<dbReference type="PANTHER" id="PTHR30146">
    <property type="entry name" value="LACI-RELATED TRANSCRIPTIONAL REPRESSOR"/>
    <property type="match status" value="1"/>
</dbReference>
<dbReference type="CDD" id="cd01392">
    <property type="entry name" value="HTH_LacI"/>
    <property type="match status" value="1"/>
</dbReference>
<dbReference type="AlphaFoldDB" id="A0A0U4VSG9"/>
<reference evidence="6 7" key="1">
    <citation type="submission" date="2016-01" db="EMBL/GenBank/DDBJ databases">
        <title>Annotation of Pseudomonas oryzihabitans USDA-ARS-USMARC-56511.</title>
        <authorList>
            <person name="Harhay G.P."/>
            <person name="Harhay D.M."/>
            <person name="Smith T.P.L."/>
            <person name="Bono J.L."/>
            <person name="Heaton M.P."/>
            <person name="Clawson M.L."/>
            <person name="Chitko-Mckown C.G."/>
            <person name="Capik S.F."/>
            <person name="DeDonder K.D."/>
            <person name="Apley M.D."/>
            <person name="Lubbers B.V."/>
            <person name="White B.J."/>
            <person name="Larson R.L."/>
        </authorList>
    </citation>
    <scope>NUCLEOTIDE SEQUENCE [LARGE SCALE GENOMIC DNA]</scope>
    <source>
        <strain evidence="6 7">USDA-ARS-USMARC-56511</strain>
    </source>
</reference>
<keyword evidence="4" id="KW-0804">Transcription</keyword>
<evidence type="ECO:0000256" key="3">
    <source>
        <dbReference type="ARBA" id="ARBA00023125"/>
    </source>
</evidence>
<dbReference type="InterPro" id="IPR000843">
    <property type="entry name" value="HTH_LacI"/>
</dbReference>
<dbReference type="Pfam" id="PF00532">
    <property type="entry name" value="Peripla_BP_1"/>
    <property type="match status" value="1"/>
</dbReference>
<dbReference type="EMBL" id="CP013987">
    <property type="protein sequence ID" value="ALZ86224.1"/>
    <property type="molecule type" value="Genomic_DNA"/>
</dbReference>